<feature type="compositionally biased region" description="Low complexity" evidence="1">
    <location>
        <begin position="232"/>
        <end position="248"/>
    </location>
</feature>
<name>A0A7J6BKB7_9TELE</name>
<gene>
    <name evidence="2" type="ORF">G5714_024576</name>
</gene>
<keyword evidence="3" id="KW-1185">Reference proteome</keyword>
<dbReference type="EMBL" id="JAAMOB010000037">
    <property type="protein sequence ID" value="KAF4094645.1"/>
    <property type="molecule type" value="Genomic_DNA"/>
</dbReference>
<feature type="region of interest" description="Disordered" evidence="1">
    <location>
        <begin position="103"/>
        <end position="260"/>
    </location>
</feature>
<dbReference type="Proteomes" id="UP000579812">
    <property type="component" value="Unassembled WGS sequence"/>
</dbReference>
<evidence type="ECO:0000313" key="3">
    <source>
        <dbReference type="Proteomes" id="UP000579812"/>
    </source>
</evidence>
<feature type="compositionally biased region" description="Gly residues" evidence="1">
    <location>
        <begin position="205"/>
        <end position="214"/>
    </location>
</feature>
<organism evidence="2 3">
    <name type="scientific">Onychostoma macrolepis</name>
    <dbReference type="NCBI Taxonomy" id="369639"/>
    <lineage>
        <taxon>Eukaryota</taxon>
        <taxon>Metazoa</taxon>
        <taxon>Chordata</taxon>
        <taxon>Craniata</taxon>
        <taxon>Vertebrata</taxon>
        <taxon>Euteleostomi</taxon>
        <taxon>Actinopterygii</taxon>
        <taxon>Neopterygii</taxon>
        <taxon>Teleostei</taxon>
        <taxon>Ostariophysi</taxon>
        <taxon>Cypriniformes</taxon>
        <taxon>Cyprinidae</taxon>
        <taxon>Acrossocheilinae</taxon>
        <taxon>Onychostoma</taxon>
    </lineage>
</organism>
<reference evidence="2 3" key="1">
    <citation type="submission" date="2020-04" db="EMBL/GenBank/DDBJ databases">
        <title>Chromosome-level genome assembly of a cyprinid fish Onychostoma macrolepis by integration of Nanopore Sequencing, Bionano and Hi-C technology.</title>
        <authorList>
            <person name="Wang D."/>
        </authorList>
    </citation>
    <scope>NUCLEOTIDE SEQUENCE [LARGE SCALE GENOMIC DNA]</scope>
    <source>
        <strain evidence="2">SWU-2019</strain>
        <tissue evidence="2">Muscle</tissue>
    </source>
</reference>
<proteinExistence type="predicted"/>
<dbReference type="AlphaFoldDB" id="A0A7J6BKB7"/>
<feature type="compositionally biased region" description="Basic and acidic residues" evidence="1">
    <location>
        <begin position="249"/>
        <end position="260"/>
    </location>
</feature>
<accession>A0A7J6BKB7</accession>
<protein>
    <submittedName>
        <fullName evidence="2">Uncharacterized protein</fullName>
    </submittedName>
</protein>
<comment type="caution">
    <text evidence="2">The sequence shown here is derived from an EMBL/GenBank/DDBJ whole genome shotgun (WGS) entry which is preliminary data.</text>
</comment>
<sequence length="326" mass="34751">MSRWRGGQYIDAPHSRNFWFSLTMKAKLQGLFGDARPRTRLPGGVGTTPAPWSGSRAVTAKLQGLFGDARPRNTSRWWGGHYPSAPYSVCRFWRLKAGSGAFSARPRTRLPGGVGTTPAPWSGSRGDQRQRNFGVGKTTKSKRGSGQTSRVPDAPRQAGDGASSLGRFGFDRDPGEAAQRTLSPYPHPGGGVTPGRRPLLPPGGPGGVTSGRGISGSEKATKSKRGSGQTSRVSVAAAGREGASSRAGSRFDRDPGDRSDGEAVLRCHRDFAKANLVDLGFGRFAQNDRVHVPWSIGRVARRARTRPAEGARPLCHKALALWVGCS</sequence>
<evidence type="ECO:0000256" key="1">
    <source>
        <dbReference type="SAM" id="MobiDB-lite"/>
    </source>
</evidence>
<evidence type="ECO:0000313" key="2">
    <source>
        <dbReference type="EMBL" id="KAF4094645.1"/>
    </source>
</evidence>